<keyword evidence="3" id="KW-0433">Leucine-rich repeat</keyword>
<dbReference type="PANTHER" id="PTHR45631:SF198">
    <property type="entry name" value="PROTEIN KINASE DOMAIN-CONTAINING PROTEIN"/>
    <property type="match status" value="1"/>
</dbReference>
<keyword evidence="10 14" id="KW-0067">ATP-binding</keyword>
<dbReference type="Gene3D" id="3.30.200.20">
    <property type="entry name" value="Phosphorylase Kinase, domain 1"/>
    <property type="match status" value="1"/>
</dbReference>
<keyword evidence="8 14" id="KW-0547">Nucleotide-binding</keyword>
<proteinExistence type="predicted"/>
<dbReference type="EMBL" id="GCKF01048184">
    <property type="protein sequence ID" value="JAG93070.1"/>
    <property type="molecule type" value="Transcribed_RNA"/>
</dbReference>
<dbReference type="SMART" id="SM00220">
    <property type="entry name" value="S_TKc"/>
    <property type="match status" value="1"/>
</dbReference>
<dbReference type="PROSITE" id="PS00108">
    <property type="entry name" value="PROTEIN_KINASE_ST"/>
    <property type="match status" value="1"/>
</dbReference>
<evidence type="ECO:0000256" key="5">
    <source>
        <dbReference type="ARBA" id="ARBA00022692"/>
    </source>
</evidence>
<feature type="chain" id="PRO_5002311172" description="Protein kinase domain-containing protein" evidence="16">
    <location>
        <begin position="27"/>
        <end position="907"/>
    </location>
</feature>
<dbReference type="FunFam" id="3.30.200.20:FF:000039">
    <property type="entry name" value="receptor-like protein kinase FERONIA"/>
    <property type="match status" value="1"/>
</dbReference>
<dbReference type="SUPFAM" id="SSF52058">
    <property type="entry name" value="L domain-like"/>
    <property type="match status" value="1"/>
</dbReference>
<dbReference type="GO" id="GO:0004674">
    <property type="term" value="F:protein serine/threonine kinase activity"/>
    <property type="evidence" value="ECO:0007669"/>
    <property type="project" value="UniProtKB-KW"/>
</dbReference>
<dbReference type="InterPro" id="IPR024788">
    <property type="entry name" value="Malectin-like_Carb-bd_dom"/>
</dbReference>
<dbReference type="PROSITE" id="PS00107">
    <property type="entry name" value="PROTEIN_KINASE_ATP"/>
    <property type="match status" value="1"/>
</dbReference>
<dbReference type="GO" id="GO:0016020">
    <property type="term" value="C:membrane"/>
    <property type="evidence" value="ECO:0007669"/>
    <property type="project" value="UniProtKB-SubCell"/>
</dbReference>
<evidence type="ECO:0000256" key="7">
    <source>
        <dbReference type="ARBA" id="ARBA00022737"/>
    </source>
</evidence>
<accession>A0A0D6QTN4</accession>
<evidence type="ECO:0000256" key="11">
    <source>
        <dbReference type="ARBA" id="ARBA00022989"/>
    </source>
</evidence>
<comment type="subcellular location">
    <subcellularLocation>
        <location evidence="1">Membrane</location>
        <topology evidence="1">Single-pass membrane protein</topology>
    </subcellularLocation>
</comment>
<keyword evidence="4" id="KW-0808">Transferase</keyword>
<keyword evidence="5 15" id="KW-0812">Transmembrane</keyword>
<dbReference type="InterPro" id="IPR000719">
    <property type="entry name" value="Prot_kinase_dom"/>
</dbReference>
<dbReference type="PROSITE" id="PS50011">
    <property type="entry name" value="PROTEIN_KINASE_DOM"/>
    <property type="match status" value="1"/>
</dbReference>
<evidence type="ECO:0000256" key="15">
    <source>
        <dbReference type="SAM" id="Phobius"/>
    </source>
</evidence>
<dbReference type="FunFam" id="3.80.10.10:FF:000129">
    <property type="entry name" value="Leucine-rich repeat receptor-like kinase"/>
    <property type="match status" value="1"/>
</dbReference>
<feature type="domain" description="Protein kinase" evidence="17">
    <location>
        <begin position="573"/>
        <end position="854"/>
    </location>
</feature>
<evidence type="ECO:0000256" key="12">
    <source>
        <dbReference type="ARBA" id="ARBA00023136"/>
    </source>
</evidence>
<feature type="transmembrane region" description="Helical" evidence="15">
    <location>
        <begin position="493"/>
        <end position="518"/>
    </location>
</feature>
<dbReference type="InterPro" id="IPR008271">
    <property type="entry name" value="Ser/Thr_kinase_AS"/>
</dbReference>
<evidence type="ECO:0000256" key="9">
    <source>
        <dbReference type="ARBA" id="ARBA00022777"/>
    </source>
</evidence>
<keyword evidence="7" id="KW-0677">Repeat</keyword>
<keyword evidence="13" id="KW-0675">Receptor</keyword>
<evidence type="ECO:0000256" key="8">
    <source>
        <dbReference type="ARBA" id="ARBA00022741"/>
    </source>
</evidence>
<evidence type="ECO:0000256" key="3">
    <source>
        <dbReference type="ARBA" id="ARBA00022614"/>
    </source>
</evidence>
<evidence type="ECO:0000256" key="14">
    <source>
        <dbReference type="PROSITE-ProRule" id="PRU10141"/>
    </source>
</evidence>
<dbReference type="GO" id="GO:0005524">
    <property type="term" value="F:ATP binding"/>
    <property type="evidence" value="ECO:0007669"/>
    <property type="project" value="UniProtKB-UniRule"/>
</dbReference>
<dbReference type="Gene3D" id="1.10.510.10">
    <property type="entry name" value="Transferase(Phosphotransferase) domain 1"/>
    <property type="match status" value="1"/>
</dbReference>
<feature type="binding site" evidence="14">
    <location>
        <position position="601"/>
    </location>
    <ligand>
        <name>ATP</name>
        <dbReference type="ChEBI" id="CHEBI:30616"/>
    </ligand>
</feature>
<evidence type="ECO:0000256" key="10">
    <source>
        <dbReference type="ARBA" id="ARBA00022840"/>
    </source>
</evidence>
<name>A0A0D6QTN4_ARACU</name>
<dbReference type="Pfam" id="PF12819">
    <property type="entry name" value="Malectin_like"/>
    <property type="match status" value="1"/>
</dbReference>
<dbReference type="InterPro" id="IPR017441">
    <property type="entry name" value="Protein_kinase_ATP_BS"/>
</dbReference>
<protein>
    <recommendedName>
        <fullName evidence="17">Protein kinase domain-containing protein</fullName>
    </recommendedName>
</protein>
<evidence type="ECO:0000256" key="13">
    <source>
        <dbReference type="ARBA" id="ARBA00023170"/>
    </source>
</evidence>
<sequence length="907" mass="101791">MGVVVCCKCLGVVTLIFLCGEFFAVAQEGFVSIDCGGQMNRRDPETNISWVTDDQFMNGGKTAYVNDTSLPFYLQTQRIFPKPVNKSCYQLTLTPKVPHLLRIWIVGRTYSQDILEFNYSIETREMLALRSTTIQVNPPSPSEKILISNGSELYICLIRKSQHVDPFISAIELRRLKLGMYNVTPEKMWSQQARYDAGSTSTVRYPDDQFDRIWSPFTKYNVKGADDVSLQKPVEINDTIDLPPTTVMQTALVSNPNTTIEGRMDISMNPPIPHDSLFLLYFAEIKEFSMSESRNFNIFINYNQTPLTTVRLPEKLSAVERQFVFPQVVYLITLLPNFGGRTMINALEIYNPIPTAAFTFGGDVQAMNVLKQRVNFSNWVSDPCFGFPWDGIDCNNSTSAVRVSGMLLNNNHLTGVLPNLSNLKKLERLHLQNNNLSGPVPDWLTGMSNLKELFIQNNSFSGAIPRQLLNPSLNLVYSGNPLLHRPPSNRRQVGIIVGAIVGGVVVLALALVAAFLAYRRKFRKKEIVKTKTQGSGTPKEYTTVHGEDYSMVLVPNPTKSRAFTLEELLTATENFTNKIGQGGFGSVYLGKLQEGKQIAVKVLSSFSKQGVVEFLNEIDLLSKINHKNLVSLLGYCNESRELMLVYDWMPGGSLRDQLYGRYAGEYPNLDWKTRLQIVLDAAQGLEYLHVSCTPKIIHRDVKSANILLDANLNAKLADFGLSRVTIDRDASHITTTVKGTAGYLDPEYCNTQMLTEKSDVYSFGVVLLEIICGRRPINFSLSEEEMNLVRWVTPYVKGDEDLRKIPKIIDKRLGDGYDTKSIVHVARMALRCVESHPSIRPSISDVVMEIKEAMKYQNEATRLNEVSKDTYVEQGKSQNNKISLIDSTGRKEMGSSANSCSFTLEGR</sequence>
<dbReference type="PANTHER" id="PTHR45631">
    <property type="entry name" value="OS07G0107800 PROTEIN-RELATED"/>
    <property type="match status" value="1"/>
</dbReference>
<dbReference type="AlphaFoldDB" id="A0A0D6QTN4"/>
<dbReference type="InterPro" id="IPR011009">
    <property type="entry name" value="Kinase-like_dom_sf"/>
</dbReference>
<reference evidence="18" key="1">
    <citation type="submission" date="2015-03" db="EMBL/GenBank/DDBJ databases">
        <title>A transcriptome of Araucaria cunninghamii, an australian fine timber species.</title>
        <authorList>
            <person name="Jing Yi C.J.Y."/>
            <person name="Yin San L.Y.S."/>
            <person name="Abdul Karim S.S."/>
            <person name="Wan Azmi N.N."/>
            <person name="Hercus R.R."/>
            <person name="Croft L.L."/>
        </authorList>
    </citation>
    <scope>NUCLEOTIDE SEQUENCE</scope>
    <source>
        <strain evidence="18">MI0301</strain>
        <tissue evidence="18">Leaf</tissue>
    </source>
</reference>
<keyword evidence="2" id="KW-0723">Serine/threonine-protein kinase</keyword>
<dbReference type="SUPFAM" id="SSF56112">
    <property type="entry name" value="Protein kinase-like (PK-like)"/>
    <property type="match status" value="1"/>
</dbReference>
<dbReference type="InterPro" id="IPR001245">
    <property type="entry name" value="Ser-Thr/Tyr_kinase_cat_dom"/>
</dbReference>
<evidence type="ECO:0000313" key="18">
    <source>
        <dbReference type="EMBL" id="JAG93070.1"/>
    </source>
</evidence>
<evidence type="ECO:0000259" key="17">
    <source>
        <dbReference type="PROSITE" id="PS50011"/>
    </source>
</evidence>
<evidence type="ECO:0000256" key="4">
    <source>
        <dbReference type="ARBA" id="ARBA00022679"/>
    </source>
</evidence>
<organism evidence="18">
    <name type="scientific">Araucaria cunninghamii</name>
    <name type="common">Hoop pine</name>
    <name type="synonym">Moreton Bay pine</name>
    <dbReference type="NCBI Taxonomy" id="56994"/>
    <lineage>
        <taxon>Eukaryota</taxon>
        <taxon>Viridiplantae</taxon>
        <taxon>Streptophyta</taxon>
        <taxon>Embryophyta</taxon>
        <taxon>Tracheophyta</taxon>
        <taxon>Spermatophyta</taxon>
        <taxon>Pinopsida</taxon>
        <taxon>Pinidae</taxon>
        <taxon>Conifers II</taxon>
        <taxon>Araucariales</taxon>
        <taxon>Araucariaceae</taxon>
        <taxon>Araucaria</taxon>
    </lineage>
</organism>
<dbReference type="Gene3D" id="3.80.10.10">
    <property type="entry name" value="Ribonuclease Inhibitor"/>
    <property type="match status" value="1"/>
</dbReference>
<evidence type="ECO:0000256" key="2">
    <source>
        <dbReference type="ARBA" id="ARBA00022527"/>
    </source>
</evidence>
<evidence type="ECO:0000256" key="16">
    <source>
        <dbReference type="SAM" id="SignalP"/>
    </source>
</evidence>
<evidence type="ECO:0000256" key="1">
    <source>
        <dbReference type="ARBA" id="ARBA00004167"/>
    </source>
</evidence>
<keyword evidence="12 15" id="KW-0472">Membrane</keyword>
<keyword evidence="11 15" id="KW-1133">Transmembrane helix</keyword>
<dbReference type="InterPro" id="IPR032675">
    <property type="entry name" value="LRR_dom_sf"/>
</dbReference>
<evidence type="ECO:0000256" key="6">
    <source>
        <dbReference type="ARBA" id="ARBA00022729"/>
    </source>
</evidence>
<keyword evidence="6 16" id="KW-0732">Signal</keyword>
<dbReference type="FunFam" id="1.10.510.10:FF:000146">
    <property type="entry name" value="LRR receptor-like serine/threonine-protein kinase IOS1"/>
    <property type="match status" value="1"/>
</dbReference>
<keyword evidence="9" id="KW-0418">Kinase</keyword>
<dbReference type="Pfam" id="PF07714">
    <property type="entry name" value="PK_Tyr_Ser-Thr"/>
    <property type="match status" value="1"/>
</dbReference>
<feature type="signal peptide" evidence="16">
    <location>
        <begin position="1"/>
        <end position="26"/>
    </location>
</feature>
<dbReference type="CDD" id="cd14066">
    <property type="entry name" value="STKc_IRAK"/>
    <property type="match status" value="1"/>
</dbReference>